<evidence type="ECO:0000313" key="5">
    <source>
        <dbReference type="EMBL" id="KAL1117819.1"/>
    </source>
</evidence>
<evidence type="ECO:0000256" key="1">
    <source>
        <dbReference type="ARBA" id="ARBA00006734"/>
    </source>
</evidence>
<organism evidence="5 6">
    <name type="scientific">Ranatra chinensis</name>
    <dbReference type="NCBI Taxonomy" id="642074"/>
    <lineage>
        <taxon>Eukaryota</taxon>
        <taxon>Metazoa</taxon>
        <taxon>Ecdysozoa</taxon>
        <taxon>Arthropoda</taxon>
        <taxon>Hexapoda</taxon>
        <taxon>Insecta</taxon>
        <taxon>Pterygota</taxon>
        <taxon>Neoptera</taxon>
        <taxon>Paraneoptera</taxon>
        <taxon>Hemiptera</taxon>
        <taxon>Heteroptera</taxon>
        <taxon>Panheteroptera</taxon>
        <taxon>Nepomorpha</taxon>
        <taxon>Nepidae</taxon>
        <taxon>Ranatrinae</taxon>
        <taxon>Ranatra</taxon>
    </lineage>
</organism>
<dbReference type="GO" id="GO:0004659">
    <property type="term" value="F:prenyltransferase activity"/>
    <property type="evidence" value="ECO:0007669"/>
    <property type="project" value="UniProtKB-KW"/>
</dbReference>
<protein>
    <recommendedName>
        <fullName evidence="7">Protein prenyltransferase alpha subunit repeat-containing protein 1</fullName>
    </recommendedName>
</protein>
<dbReference type="InterPro" id="IPR002088">
    <property type="entry name" value="Prenyl_trans_a"/>
</dbReference>
<keyword evidence="4" id="KW-0677">Repeat</keyword>
<name>A0ABD0Y2Z2_9HEMI</name>
<evidence type="ECO:0000256" key="4">
    <source>
        <dbReference type="ARBA" id="ARBA00022737"/>
    </source>
</evidence>
<evidence type="ECO:0000256" key="2">
    <source>
        <dbReference type="ARBA" id="ARBA00022602"/>
    </source>
</evidence>
<sequence length="329" mass="38183">CRLGFEIVPVALNENKSPVIHSEHWLGLQSWCVPHVYCNAYNRIMAIRQNNRRKEDHAIINRLLMGVLMINPNITTFWNMRKDQMESDKLDPDFELRFTALALSWKPNCADIFAHRKWIIQRLLKGGRVESELLDGEMAVCELAADHYSNNYHAWTHRLWSLQRSLDSCDERQRSVLLEREWEWSEHWVSRHVSDHSGLHYRQRLLSILQSAGIPSGIGDKLTDVTFGRTSSPSVDVTLAFSELRLVSDLIRNFPGHEALWVHRRFVLASLRRYLSPPPGEDVSAEVSEFLTRYEESFLGASSGQATYVERHRRWLVRALGLDLSKLLK</sequence>
<keyword evidence="6" id="KW-1185">Reference proteome</keyword>
<evidence type="ECO:0008006" key="7">
    <source>
        <dbReference type="Google" id="ProtNLM"/>
    </source>
</evidence>
<reference evidence="5 6" key="1">
    <citation type="submission" date="2024-07" db="EMBL/GenBank/DDBJ databases">
        <title>Chromosome-level genome assembly of the water stick insect Ranatra chinensis (Heteroptera: Nepidae).</title>
        <authorList>
            <person name="Liu X."/>
        </authorList>
    </citation>
    <scope>NUCLEOTIDE SEQUENCE [LARGE SCALE GENOMIC DNA]</scope>
    <source>
        <strain evidence="5">Cailab_2021Rc</strain>
        <tissue evidence="5">Muscle</tissue>
    </source>
</reference>
<evidence type="ECO:0000313" key="6">
    <source>
        <dbReference type="Proteomes" id="UP001558652"/>
    </source>
</evidence>
<comment type="caution">
    <text evidence="5">The sequence shown here is derived from an EMBL/GenBank/DDBJ whole genome shotgun (WGS) entry which is preliminary data.</text>
</comment>
<proteinExistence type="inferred from homology"/>
<keyword evidence="2" id="KW-0637">Prenyltransferase</keyword>
<dbReference type="PROSITE" id="PS51147">
    <property type="entry name" value="PFTA"/>
    <property type="match status" value="2"/>
</dbReference>
<dbReference type="Pfam" id="PF01239">
    <property type="entry name" value="PPTA"/>
    <property type="match status" value="3"/>
</dbReference>
<keyword evidence="3" id="KW-0808">Transferase</keyword>
<accession>A0ABD0Y2Z2</accession>
<feature type="non-terminal residue" evidence="5">
    <location>
        <position position="1"/>
    </location>
</feature>
<evidence type="ECO:0000256" key="3">
    <source>
        <dbReference type="ARBA" id="ARBA00022679"/>
    </source>
</evidence>
<dbReference type="AlphaFoldDB" id="A0ABD0Y2Z2"/>
<dbReference type="PANTHER" id="PTHR11129:SF3">
    <property type="entry name" value="PROTEIN PRENYLTRANSFERASE ALPHA SUBUNIT REPEAT-CONTAINING PROTEIN 1"/>
    <property type="match status" value="1"/>
</dbReference>
<dbReference type="SUPFAM" id="SSF48439">
    <property type="entry name" value="Protein prenylyltransferase"/>
    <property type="match status" value="1"/>
</dbReference>
<gene>
    <name evidence="5" type="ORF">AAG570_004134</name>
</gene>
<dbReference type="PANTHER" id="PTHR11129">
    <property type="entry name" value="PROTEIN FARNESYLTRANSFERASE ALPHA SUBUNIT/RAB GERANYLGERANYL TRANSFERASE ALPHA SUBUNIT"/>
    <property type="match status" value="1"/>
</dbReference>
<dbReference type="EMBL" id="JBFDAA010000015">
    <property type="protein sequence ID" value="KAL1117819.1"/>
    <property type="molecule type" value="Genomic_DNA"/>
</dbReference>
<comment type="similarity">
    <text evidence="1">Belongs to the protein prenyltransferase subunit alpha family.</text>
</comment>
<dbReference type="Proteomes" id="UP001558652">
    <property type="component" value="Unassembled WGS sequence"/>
</dbReference>
<dbReference type="Gene3D" id="1.25.40.120">
    <property type="entry name" value="Protein prenylyltransferase"/>
    <property type="match status" value="1"/>
</dbReference>